<accession>A0AAV3QVU0</accession>
<dbReference type="InterPro" id="IPR043502">
    <property type="entry name" value="DNA/RNA_pol_sf"/>
</dbReference>
<dbReference type="PANTHER" id="PTHR46890">
    <property type="entry name" value="NON-LTR RETROLELEMENT REVERSE TRANSCRIPTASE-LIKE PROTEIN-RELATED"/>
    <property type="match status" value="1"/>
</dbReference>
<feature type="domain" description="Reverse transcriptase" evidence="1">
    <location>
        <begin position="85"/>
        <end position="178"/>
    </location>
</feature>
<dbReference type="PANTHER" id="PTHR46890:SF48">
    <property type="entry name" value="RNA-DIRECTED DNA POLYMERASE"/>
    <property type="match status" value="1"/>
</dbReference>
<sequence>MALLRLLRVPEENKQLLIKQPTSEEVNEVVKCLKKRKCPGPDGMTTEFYKKNWGIVGEDVFKAIKQYFATGFMFGFLNCTVVSMIPKTEHLETMRAYRPIACYNVLYKINSKILMNMMAPCLDKLISKNQSAFVNGRHIIDNVLLMLEMVNKYHWDKCPPRVAIKVDLMKAYDMLSWECL</sequence>
<evidence type="ECO:0000313" key="3">
    <source>
        <dbReference type="Proteomes" id="UP001454036"/>
    </source>
</evidence>
<protein>
    <recommendedName>
        <fullName evidence="1">Reverse transcriptase domain-containing protein</fullName>
    </recommendedName>
</protein>
<dbReference type="EMBL" id="BAABME010006389">
    <property type="protein sequence ID" value="GAA0168229.1"/>
    <property type="molecule type" value="Genomic_DNA"/>
</dbReference>
<evidence type="ECO:0000313" key="2">
    <source>
        <dbReference type="EMBL" id="GAA0168229.1"/>
    </source>
</evidence>
<proteinExistence type="predicted"/>
<dbReference type="Pfam" id="PF00078">
    <property type="entry name" value="RVT_1"/>
    <property type="match status" value="1"/>
</dbReference>
<gene>
    <name evidence="2" type="ORF">LIER_22994</name>
</gene>
<dbReference type="InterPro" id="IPR052343">
    <property type="entry name" value="Retrotransposon-Effector_Assoc"/>
</dbReference>
<name>A0AAV3QVU0_LITER</name>
<dbReference type="SUPFAM" id="SSF56672">
    <property type="entry name" value="DNA/RNA polymerases"/>
    <property type="match status" value="1"/>
</dbReference>
<comment type="caution">
    <text evidence="2">The sequence shown here is derived from an EMBL/GenBank/DDBJ whole genome shotgun (WGS) entry which is preliminary data.</text>
</comment>
<dbReference type="Proteomes" id="UP001454036">
    <property type="component" value="Unassembled WGS sequence"/>
</dbReference>
<reference evidence="2 3" key="1">
    <citation type="submission" date="2024-01" db="EMBL/GenBank/DDBJ databases">
        <title>The complete chloroplast genome sequence of Lithospermum erythrorhizon: insights into the phylogenetic relationship among Boraginaceae species and the maternal lineages of purple gromwells.</title>
        <authorList>
            <person name="Okada T."/>
            <person name="Watanabe K."/>
        </authorList>
    </citation>
    <scope>NUCLEOTIDE SEQUENCE [LARGE SCALE GENOMIC DNA]</scope>
</reference>
<organism evidence="2 3">
    <name type="scientific">Lithospermum erythrorhizon</name>
    <name type="common">Purple gromwell</name>
    <name type="synonym">Lithospermum officinale var. erythrorhizon</name>
    <dbReference type="NCBI Taxonomy" id="34254"/>
    <lineage>
        <taxon>Eukaryota</taxon>
        <taxon>Viridiplantae</taxon>
        <taxon>Streptophyta</taxon>
        <taxon>Embryophyta</taxon>
        <taxon>Tracheophyta</taxon>
        <taxon>Spermatophyta</taxon>
        <taxon>Magnoliopsida</taxon>
        <taxon>eudicotyledons</taxon>
        <taxon>Gunneridae</taxon>
        <taxon>Pentapetalae</taxon>
        <taxon>asterids</taxon>
        <taxon>lamiids</taxon>
        <taxon>Boraginales</taxon>
        <taxon>Boraginaceae</taxon>
        <taxon>Boraginoideae</taxon>
        <taxon>Lithospermeae</taxon>
        <taxon>Lithospermum</taxon>
    </lineage>
</organism>
<evidence type="ECO:0000259" key="1">
    <source>
        <dbReference type="Pfam" id="PF00078"/>
    </source>
</evidence>
<dbReference type="AlphaFoldDB" id="A0AAV3QVU0"/>
<dbReference type="InterPro" id="IPR000477">
    <property type="entry name" value="RT_dom"/>
</dbReference>
<keyword evidence="3" id="KW-1185">Reference proteome</keyword>